<dbReference type="Pfam" id="PF14821">
    <property type="entry name" value="Thr_synth_N"/>
    <property type="match status" value="1"/>
</dbReference>
<dbReference type="NCBIfam" id="TIGR00260">
    <property type="entry name" value="thrC"/>
    <property type="match status" value="1"/>
</dbReference>
<dbReference type="PANTHER" id="PTHR43515">
    <property type="entry name" value="THREONINE SYNTHASE-LIKE 1"/>
    <property type="match status" value="1"/>
</dbReference>
<comment type="similarity">
    <text evidence="2">Belongs to the threonine synthase family.</text>
</comment>
<evidence type="ECO:0000259" key="6">
    <source>
        <dbReference type="Pfam" id="PF00291"/>
    </source>
</evidence>
<organism evidence="8 9">
    <name type="scientific">Lactococcus fujiensis JCM 16395</name>
    <dbReference type="NCBI Taxonomy" id="1291764"/>
    <lineage>
        <taxon>Bacteria</taxon>
        <taxon>Bacillati</taxon>
        <taxon>Bacillota</taxon>
        <taxon>Bacilli</taxon>
        <taxon>Lactobacillales</taxon>
        <taxon>Streptococcaceae</taxon>
        <taxon>Lactococcus</taxon>
    </lineage>
</organism>
<evidence type="ECO:0000259" key="7">
    <source>
        <dbReference type="Pfam" id="PF14821"/>
    </source>
</evidence>
<dbReference type="STRING" id="1291764.GCA_001311235_00348"/>
<dbReference type="InterPro" id="IPR029144">
    <property type="entry name" value="Thr_synth_N"/>
</dbReference>
<dbReference type="GO" id="GO:0005737">
    <property type="term" value="C:cytoplasm"/>
    <property type="evidence" value="ECO:0007669"/>
    <property type="project" value="TreeGrafter"/>
</dbReference>
<dbReference type="GO" id="GO:0009088">
    <property type="term" value="P:threonine biosynthetic process"/>
    <property type="evidence" value="ECO:0007669"/>
    <property type="project" value="UniProtKB-UniRule"/>
</dbReference>
<comment type="cofactor">
    <cofactor evidence="1 5">
        <name>pyridoxal 5'-phosphate</name>
        <dbReference type="ChEBI" id="CHEBI:597326"/>
    </cofactor>
</comment>
<sequence length="467" mass="51979">MKFTSTRNEKIKASAAEAITMGLAPEGGLYVPLEFPRVSLDEFLGLDYEDLAVLILSQFLPEFDNLKISVKNAYADAMPVRLKTFPNKFAFLELFNGKSAAFKDVALQLLPHLLTTSLHKIGENRKAVVLTATSGDTGSAAMSGFSNVPQTEVIVFYPDEGISQMQRLQMTTQTAKNVHAVAVKGNFDDAQKAVKLIFQDQEFEKKFEASSFFSSANSINLGRLLPQIVYYFWAYSQLVTGGEIKSGEWVDFTVPTGNFGNILAGYYAKRMGLPIAHLICATNKNSVLYDVLSTGTYDCNRDFYVTNSPSMDILVSSNFERLIYHLGGAKLSEETQAELANSGKYHLPKAVYEELKKTFWTEKVDDQETQATIKAVSNESHYIIDPHTAVAYAASQKLKPTNYNVILATASPYKFADTVEKAIGKKLDKKGQPQALMDLEKEKVTQTKCVEKNELEKIIEEIYDKNN</sequence>
<evidence type="ECO:0000313" key="9">
    <source>
        <dbReference type="Proteomes" id="UP000218181"/>
    </source>
</evidence>
<feature type="modified residue" description="N6-(pyridoxal phosphate)lysine" evidence="5">
    <location>
        <position position="103"/>
    </location>
</feature>
<dbReference type="InterPro" id="IPR036052">
    <property type="entry name" value="TrpB-like_PALP_sf"/>
</dbReference>
<dbReference type="EC" id="4.2.3.1" evidence="4"/>
<dbReference type="InterPro" id="IPR037158">
    <property type="entry name" value="Thr_synth_N_sf"/>
</dbReference>
<evidence type="ECO:0000256" key="3">
    <source>
        <dbReference type="ARBA" id="ARBA00022898"/>
    </source>
</evidence>
<feature type="domain" description="Threonine synthase N-terminal" evidence="7">
    <location>
        <begin position="2"/>
        <end position="74"/>
    </location>
</feature>
<dbReference type="Gene3D" id="3.90.1380.10">
    <property type="entry name" value="Threonine synthase, N-terminal domain"/>
    <property type="match status" value="1"/>
</dbReference>
<dbReference type="CDD" id="cd01560">
    <property type="entry name" value="Thr-synth_2"/>
    <property type="match status" value="1"/>
</dbReference>
<dbReference type="EMBL" id="JXJU01000001">
    <property type="protein sequence ID" value="PCS01406.1"/>
    <property type="molecule type" value="Genomic_DNA"/>
</dbReference>
<dbReference type="InterPro" id="IPR001926">
    <property type="entry name" value="TrpB-like_PALP"/>
</dbReference>
<dbReference type="PANTHER" id="PTHR43515:SF1">
    <property type="entry name" value="THREONINE SYNTHASE-LIKE 1"/>
    <property type="match status" value="1"/>
</dbReference>
<feature type="domain" description="Tryptophan synthase beta chain-like PALP" evidence="6">
    <location>
        <begin position="92"/>
        <end position="398"/>
    </location>
</feature>
<dbReference type="Gene3D" id="3.40.50.1100">
    <property type="match status" value="2"/>
</dbReference>
<dbReference type="AlphaFoldDB" id="A0A2A5RPQ9"/>
<reference evidence="8 9" key="1">
    <citation type="submission" date="2014-12" db="EMBL/GenBank/DDBJ databases">
        <title>Draft genome sequences of 10 type strains of Lactococcus.</title>
        <authorList>
            <person name="Sun Z."/>
            <person name="Zhong Z."/>
            <person name="Liu W."/>
            <person name="Zhang W."/>
            <person name="Zhang H."/>
        </authorList>
    </citation>
    <scope>NUCLEOTIDE SEQUENCE [LARGE SCALE GENOMIC DNA]</scope>
    <source>
        <strain evidence="8 9">JCM 16395</strain>
    </source>
</reference>
<keyword evidence="3 5" id="KW-0663">Pyridoxal phosphate</keyword>
<dbReference type="Proteomes" id="UP000218181">
    <property type="component" value="Unassembled WGS sequence"/>
</dbReference>
<dbReference type="GO" id="GO:0004795">
    <property type="term" value="F:threonine synthase activity"/>
    <property type="evidence" value="ECO:0007669"/>
    <property type="project" value="UniProtKB-UniRule"/>
</dbReference>
<gene>
    <name evidence="8" type="ORF">RT41_GL000170</name>
</gene>
<comment type="caution">
    <text evidence="8">The sequence shown here is derived from an EMBL/GenBank/DDBJ whole genome shotgun (WGS) entry which is preliminary data.</text>
</comment>
<name>A0A2A5RPQ9_9LACT</name>
<evidence type="ECO:0000313" key="8">
    <source>
        <dbReference type="EMBL" id="PCS01406.1"/>
    </source>
</evidence>
<dbReference type="Pfam" id="PF00291">
    <property type="entry name" value="PALP"/>
    <property type="match status" value="1"/>
</dbReference>
<accession>A0A2A5RPQ9</accession>
<dbReference type="RefSeq" id="WP_096816876.1">
    <property type="nucleotide sequence ID" value="NZ_JXJU01000001.1"/>
</dbReference>
<dbReference type="SUPFAM" id="SSF53686">
    <property type="entry name" value="Tryptophan synthase beta subunit-like PLP-dependent enzymes"/>
    <property type="match status" value="1"/>
</dbReference>
<dbReference type="InterPro" id="IPR004450">
    <property type="entry name" value="Thr_synthase-like"/>
</dbReference>
<protein>
    <recommendedName>
        <fullName evidence="4">Threonine synthase</fullName>
        <ecNumber evidence="4">4.2.3.1</ecNumber>
    </recommendedName>
</protein>
<evidence type="ECO:0000256" key="1">
    <source>
        <dbReference type="ARBA" id="ARBA00001933"/>
    </source>
</evidence>
<evidence type="ECO:0000256" key="4">
    <source>
        <dbReference type="NCBIfam" id="TIGR00260"/>
    </source>
</evidence>
<proteinExistence type="inferred from homology"/>
<evidence type="ECO:0000256" key="2">
    <source>
        <dbReference type="ARBA" id="ARBA00005517"/>
    </source>
</evidence>
<keyword evidence="9" id="KW-1185">Reference proteome</keyword>
<evidence type="ECO:0000256" key="5">
    <source>
        <dbReference type="PIRSR" id="PIRSR604450-51"/>
    </source>
</evidence>
<dbReference type="OrthoDB" id="9763107at2"/>